<dbReference type="EC" id="2.7.13.3" evidence="3"/>
<evidence type="ECO:0000256" key="8">
    <source>
        <dbReference type="ARBA" id="ARBA00022777"/>
    </source>
</evidence>
<reference evidence="19 20" key="1">
    <citation type="submission" date="2016-09" db="EMBL/GenBank/DDBJ databases">
        <title>Desulfuribacillus arsenicus sp. nov., an obligately anaerobic, dissimilatory arsenic- and antimonate-reducing bacterium isolated from anoxic sediments.</title>
        <authorList>
            <person name="Abin C.A."/>
            <person name="Hollibaugh J.T."/>
        </authorList>
    </citation>
    <scope>NUCLEOTIDE SEQUENCE [LARGE SCALE GENOMIC DNA]</scope>
    <source>
        <strain evidence="19 20">MLFW-2</strain>
    </source>
</reference>
<evidence type="ECO:0000256" key="15">
    <source>
        <dbReference type="PROSITE-ProRule" id="PRU00169"/>
    </source>
</evidence>
<keyword evidence="20" id="KW-1185">Reference proteome</keyword>
<dbReference type="GO" id="GO:0003677">
    <property type="term" value="F:DNA binding"/>
    <property type="evidence" value="ECO:0007669"/>
    <property type="project" value="UniProtKB-KW"/>
</dbReference>
<comment type="subcellular location">
    <subcellularLocation>
        <location evidence="2">Cell membrane</location>
    </subcellularLocation>
</comment>
<dbReference type="GO" id="GO:0000155">
    <property type="term" value="F:phosphorelay sensor kinase activity"/>
    <property type="evidence" value="ECO:0007669"/>
    <property type="project" value="InterPro"/>
</dbReference>
<dbReference type="PRINTS" id="PR00344">
    <property type="entry name" value="BCTRLSENSOR"/>
</dbReference>
<evidence type="ECO:0000256" key="12">
    <source>
        <dbReference type="ARBA" id="ARBA00023125"/>
    </source>
</evidence>
<dbReference type="STRING" id="1390249.BHU72_09870"/>
<evidence type="ECO:0000256" key="13">
    <source>
        <dbReference type="ARBA" id="ARBA00023136"/>
    </source>
</evidence>
<keyword evidence="4" id="KW-1003">Cell membrane</keyword>
<dbReference type="InterPro" id="IPR036890">
    <property type="entry name" value="HATPase_C_sf"/>
</dbReference>
<evidence type="ECO:0000256" key="5">
    <source>
        <dbReference type="ARBA" id="ARBA00022553"/>
    </source>
</evidence>
<keyword evidence="16" id="KW-0812">Transmembrane</keyword>
<keyword evidence="6" id="KW-0808">Transferase</keyword>
<evidence type="ECO:0000313" key="20">
    <source>
        <dbReference type="Proteomes" id="UP000095255"/>
    </source>
</evidence>
<dbReference type="Gene3D" id="1.10.287.130">
    <property type="match status" value="1"/>
</dbReference>
<keyword evidence="16" id="KW-1133">Transmembrane helix</keyword>
<keyword evidence="10" id="KW-0902">Two-component regulatory system</keyword>
<dbReference type="SUPFAM" id="SSF47384">
    <property type="entry name" value="Homodimeric domain of signal transducing histidine kinase"/>
    <property type="match status" value="1"/>
</dbReference>
<feature type="transmembrane region" description="Helical" evidence="16">
    <location>
        <begin position="234"/>
        <end position="252"/>
    </location>
</feature>
<evidence type="ECO:0000259" key="18">
    <source>
        <dbReference type="PROSITE" id="PS50110"/>
    </source>
</evidence>
<dbReference type="SUPFAM" id="SSF52172">
    <property type="entry name" value="CheY-like"/>
    <property type="match status" value="1"/>
</dbReference>
<evidence type="ECO:0000256" key="16">
    <source>
        <dbReference type="SAM" id="Phobius"/>
    </source>
</evidence>
<keyword evidence="7" id="KW-0547">Nucleotide-binding</keyword>
<dbReference type="GO" id="GO:0005524">
    <property type="term" value="F:ATP binding"/>
    <property type="evidence" value="ECO:0007669"/>
    <property type="project" value="UniProtKB-KW"/>
</dbReference>
<dbReference type="PROSITE" id="PS50109">
    <property type="entry name" value="HIS_KIN"/>
    <property type="match status" value="2"/>
</dbReference>
<evidence type="ECO:0000256" key="10">
    <source>
        <dbReference type="ARBA" id="ARBA00023012"/>
    </source>
</evidence>
<feature type="domain" description="Response regulatory" evidence="18">
    <location>
        <begin position="684"/>
        <end position="800"/>
    </location>
</feature>
<evidence type="ECO:0000256" key="1">
    <source>
        <dbReference type="ARBA" id="ARBA00000085"/>
    </source>
</evidence>
<dbReference type="Gene3D" id="3.40.50.2300">
    <property type="match status" value="1"/>
</dbReference>
<feature type="transmembrane region" description="Helical" evidence="16">
    <location>
        <begin position="328"/>
        <end position="350"/>
    </location>
</feature>
<feature type="transmembrane region" description="Helical" evidence="16">
    <location>
        <begin position="357"/>
        <end position="379"/>
    </location>
</feature>
<name>A0A1E5L363_9FIRM</name>
<accession>A0A1E5L363</accession>
<feature type="transmembrane region" description="Helical" evidence="16">
    <location>
        <begin position="204"/>
        <end position="227"/>
    </location>
</feature>
<dbReference type="FunFam" id="3.40.50.2300:FF:000001">
    <property type="entry name" value="DNA-binding response regulator PhoB"/>
    <property type="match status" value="1"/>
</dbReference>
<dbReference type="InterPro" id="IPR003594">
    <property type="entry name" value="HATPase_dom"/>
</dbReference>
<dbReference type="Proteomes" id="UP000095255">
    <property type="component" value="Unassembled WGS sequence"/>
</dbReference>
<keyword evidence="11" id="KW-0805">Transcription regulation</keyword>
<dbReference type="SMART" id="SM00448">
    <property type="entry name" value="REC"/>
    <property type="match status" value="1"/>
</dbReference>
<dbReference type="CDD" id="cd00082">
    <property type="entry name" value="HisKA"/>
    <property type="match status" value="1"/>
</dbReference>
<dbReference type="Pfam" id="PF02518">
    <property type="entry name" value="HATPase_c"/>
    <property type="match status" value="2"/>
</dbReference>
<comment type="caution">
    <text evidence="19">The sequence shown here is derived from an EMBL/GenBank/DDBJ whole genome shotgun (WGS) entry which is preliminary data.</text>
</comment>
<dbReference type="SMART" id="SM00388">
    <property type="entry name" value="HisKA"/>
    <property type="match status" value="1"/>
</dbReference>
<keyword evidence="5 15" id="KW-0597">Phosphoprotein</keyword>
<feature type="transmembrane region" description="Helical" evidence="16">
    <location>
        <begin position="385"/>
        <end position="403"/>
    </location>
</feature>
<dbReference type="Pfam" id="PF07695">
    <property type="entry name" value="7TMR-DISM_7TM"/>
    <property type="match status" value="1"/>
</dbReference>
<keyword evidence="9" id="KW-0067">ATP-binding</keyword>
<dbReference type="InterPro" id="IPR005467">
    <property type="entry name" value="His_kinase_dom"/>
</dbReference>
<feature type="domain" description="Histidine kinase" evidence="17">
    <location>
        <begin position="910"/>
        <end position="1009"/>
    </location>
</feature>
<dbReference type="Gene3D" id="2.60.120.260">
    <property type="entry name" value="Galactose-binding domain-like"/>
    <property type="match status" value="1"/>
</dbReference>
<dbReference type="FunFam" id="3.30.565.10:FF:000023">
    <property type="entry name" value="PAS domain-containing sensor histidine kinase"/>
    <property type="match status" value="1"/>
</dbReference>
<dbReference type="RefSeq" id="WP_069703216.1">
    <property type="nucleotide sequence ID" value="NZ_MJAT01000038.1"/>
</dbReference>
<keyword evidence="13 16" id="KW-0472">Membrane</keyword>
<evidence type="ECO:0000256" key="14">
    <source>
        <dbReference type="ARBA" id="ARBA00023163"/>
    </source>
</evidence>
<organism evidence="19 20">
    <name type="scientific">Desulfuribacillus stibiiarsenatis</name>
    <dbReference type="NCBI Taxonomy" id="1390249"/>
    <lineage>
        <taxon>Bacteria</taxon>
        <taxon>Bacillati</taxon>
        <taxon>Bacillota</taxon>
        <taxon>Desulfuribacillia</taxon>
        <taxon>Desulfuribacillales</taxon>
        <taxon>Desulfuribacillaceae</taxon>
        <taxon>Desulfuribacillus</taxon>
    </lineage>
</organism>
<dbReference type="Pfam" id="PF00512">
    <property type="entry name" value="HisKA"/>
    <property type="match status" value="1"/>
</dbReference>
<dbReference type="GO" id="GO:0005886">
    <property type="term" value="C:plasma membrane"/>
    <property type="evidence" value="ECO:0007669"/>
    <property type="project" value="UniProtKB-SubCell"/>
</dbReference>
<dbReference type="AlphaFoldDB" id="A0A1E5L363"/>
<dbReference type="InterPro" id="IPR003661">
    <property type="entry name" value="HisK_dim/P_dom"/>
</dbReference>
<feature type="domain" description="Histidine kinase" evidence="17">
    <location>
        <begin position="432"/>
        <end position="645"/>
    </location>
</feature>
<evidence type="ECO:0000256" key="11">
    <source>
        <dbReference type="ARBA" id="ARBA00023015"/>
    </source>
</evidence>
<feature type="modified residue" description="4-aspartylphosphate" evidence="15">
    <location>
        <position position="733"/>
    </location>
</feature>
<protein>
    <recommendedName>
        <fullName evidence="3">histidine kinase</fullName>
        <ecNumber evidence="3">2.7.13.3</ecNumber>
    </recommendedName>
</protein>
<dbReference type="EMBL" id="MJAT01000038">
    <property type="protein sequence ID" value="OEH84503.1"/>
    <property type="molecule type" value="Genomic_DNA"/>
</dbReference>
<dbReference type="InterPro" id="IPR001789">
    <property type="entry name" value="Sig_transdc_resp-reg_receiver"/>
</dbReference>
<evidence type="ECO:0000256" key="6">
    <source>
        <dbReference type="ARBA" id="ARBA00022679"/>
    </source>
</evidence>
<dbReference type="InterPro" id="IPR011623">
    <property type="entry name" value="7TMR_DISM_rcpt_extracell_dom1"/>
</dbReference>
<evidence type="ECO:0000256" key="4">
    <source>
        <dbReference type="ARBA" id="ARBA00022475"/>
    </source>
</evidence>
<evidence type="ECO:0000256" key="2">
    <source>
        <dbReference type="ARBA" id="ARBA00004236"/>
    </source>
</evidence>
<comment type="catalytic activity">
    <reaction evidence="1">
        <text>ATP + protein L-histidine = ADP + protein N-phospho-L-histidine.</text>
        <dbReference type="EC" id="2.7.13.3"/>
    </reaction>
</comment>
<gene>
    <name evidence="19" type="ORF">BHU72_09870</name>
</gene>
<evidence type="ECO:0000256" key="7">
    <source>
        <dbReference type="ARBA" id="ARBA00022741"/>
    </source>
</evidence>
<evidence type="ECO:0000259" key="17">
    <source>
        <dbReference type="PROSITE" id="PS50109"/>
    </source>
</evidence>
<dbReference type="InterPro" id="IPR036097">
    <property type="entry name" value="HisK_dim/P_sf"/>
</dbReference>
<dbReference type="PANTHER" id="PTHR43547:SF2">
    <property type="entry name" value="HYBRID SIGNAL TRANSDUCTION HISTIDINE KINASE C"/>
    <property type="match status" value="1"/>
</dbReference>
<feature type="transmembrane region" description="Helical" evidence="16">
    <location>
        <begin position="264"/>
        <end position="288"/>
    </location>
</feature>
<dbReference type="OrthoDB" id="9809348at2"/>
<dbReference type="Pfam" id="PF00072">
    <property type="entry name" value="Response_reg"/>
    <property type="match status" value="1"/>
</dbReference>
<dbReference type="InterPro" id="IPR011006">
    <property type="entry name" value="CheY-like_superfamily"/>
</dbReference>
<keyword evidence="14" id="KW-0804">Transcription</keyword>
<evidence type="ECO:0000256" key="9">
    <source>
        <dbReference type="ARBA" id="ARBA00022840"/>
    </source>
</evidence>
<sequence>MRKKLIVLFFCVLLYVGMYQTLSYVTDKDEKFVPSATEGIIDFIGWDFEGELPIHLKGEWEFYPNRLLHPIDFSRDNMDVYYVDVPSIWPNDTDDVLSDFGQATYRLQIHTDREGEVFGLKTNIIRMSNRMYFNGEVVGGSGVPGDKRNYDPENTPYVSYFPLKDGMNELIVQVANYHYMAGGGIASPIYFGTERQISHLRDMFLMHDFVMVTALFVMGLYLIGLYFQRREDKSLLIFALYSLSISLFSSLHGEKILYLLFPDMPYGLVLRTQFASALVGNIVLYLYLYYTYKTLTSIRIVCFGVLIGALFLLYQVIFPTYVPYYVHYFNYIYVVCTSIYFTYIFMLAALEKKEGTWYLIIAVTMMSIYSMTHMLNMFGKTVPPYFPFETIIFILMLALLLSLRFSNAFKNVASLSEELIKVDKLKDEFLAKTSHEFKTPLHGIQNISQSMLNNPQENLTDGQKENLSLIVGIAKRLSTLVNDVLDLEKLKQGELRIVYVPVDIHGTVDILLKVFSFIAKEKEIQLINDIPKSIPYVLADEIRFRQIVSNLLDNAIKYTSMGEVRISANIKGEGIEVSIADTGVGMDQEQLNDIFNPFFQVEATEGAGLGLSIVKQLLEIQGGQIAVRSVVGVGTTFIFSLPIAQLQDTSKLVAVANDLEKENRFLVEYMIETPYISKHEGKFSILIVDDNFSNLKILIELLESEQYHVIAVKNGEEALEQIKQAKIDLVILDLMMPGMSGYEVCTHIRKMYSVIEMPILMVTASHHTEEKLASFQAGANDFLPKPFDLAELQARVDNLLMMKQSSRKATTLEIAFLQSQIKPHFLFNVLNTISSLSYTNIEKSREVVAYLADYLRGSFDFSNTNKFIPFQKELNLINAYVEIEKARFKNKIKFEVDIPSDIHLNIPPLIIQPLVENAIRHGISKKKIGGTIKLLIETSNGECSIIIEDDGIGMEQEKVERLLTQETESRSVGLKNINQRLKYFFGTSLHISSKPSVGTKITIVLPFEKMKELSQFS</sequence>
<proteinExistence type="predicted"/>
<dbReference type="InterPro" id="IPR010559">
    <property type="entry name" value="Sig_transdc_His_kin_internal"/>
</dbReference>
<evidence type="ECO:0000256" key="3">
    <source>
        <dbReference type="ARBA" id="ARBA00012438"/>
    </source>
</evidence>
<dbReference type="InterPro" id="IPR004358">
    <property type="entry name" value="Sig_transdc_His_kin-like_C"/>
</dbReference>
<dbReference type="Gene3D" id="3.30.565.10">
    <property type="entry name" value="Histidine kinase-like ATPase, C-terminal domain"/>
    <property type="match status" value="2"/>
</dbReference>
<dbReference type="PANTHER" id="PTHR43547">
    <property type="entry name" value="TWO-COMPONENT HISTIDINE KINASE"/>
    <property type="match status" value="1"/>
</dbReference>
<keyword evidence="8" id="KW-0418">Kinase</keyword>
<dbReference type="SMART" id="SM00387">
    <property type="entry name" value="HATPase_c"/>
    <property type="match status" value="2"/>
</dbReference>
<feature type="transmembrane region" description="Helical" evidence="16">
    <location>
        <begin position="300"/>
        <end position="322"/>
    </location>
</feature>
<keyword evidence="12" id="KW-0238">DNA-binding</keyword>
<dbReference type="PROSITE" id="PS50110">
    <property type="entry name" value="RESPONSE_REGULATORY"/>
    <property type="match status" value="1"/>
</dbReference>
<evidence type="ECO:0000313" key="19">
    <source>
        <dbReference type="EMBL" id="OEH84503.1"/>
    </source>
</evidence>
<dbReference type="Pfam" id="PF06580">
    <property type="entry name" value="His_kinase"/>
    <property type="match status" value="1"/>
</dbReference>
<dbReference type="SUPFAM" id="SSF55874">
    <property type="entry name" value="ATPase domain of HSP90 chaperone/DNA topoisomerase II/histidine kinase"/>
    <property type="match status" value="2"/>
</dbReference>